<dbReference type="EMBL" id="RCML01000431">
    <property type="protein sequence ID" value="KAG2977266.1"/>
    <property type="molecule type" value="Genomic_DNA"/>
</dbReference>
<reference evidence="2" key="1">
    <citation type="submission" date="2018-10" db="EMBL/GenBank/DDBJ databases">
        <title>Effector identification in a new, highly contiguous assembly of the strawberry crown rot pathogen Phytophthora cactorum.</title>
        <authorList>
            <person name="Armitage A.D."/>
            <person name="Nellist C.F."/>
            <person name="Bates H."/>
            <person name="Vickerstaff R.J."/>
            <person name="Harrison R.J."/>
        </authorList>
    </citation>
    <scope>NUCLEOTIDE SEQUENCE</scope>
    <source>
        <strain evidence="2">15-7</strain>
        <strain evidence="3">4040</strain>
        <strain evidence="4">P415</strain>
    </source>
</reference>
<organism evidence="2 5">
    <name type="scientific">Phytophthora cactorum</name>
    <dbReference type="NCBI Taxonomy" id="29920"/>
    <lineage>
        <taxon>Eukaryota</taxon>
        <taxon>Sar</taxon>
        <taxon>Stramenopiles</taxon>
        <taxon>Oomycota</taxon>
        <taxon>Peronosporomycetes</taxon>
        <taxon>Peronosporales</taxon>
        <taxon>Peronosporaceae</taxon>
        <taxon>Phytophthora</taxon>
    </lineage>
</organism>
<dbReference type="VEuPathDB" id="FungiDB:PC110_g6852"/>
<dbReference type="AlphaFoldDB" id="A0A8T1KF59"/>
<evidence type="ECO:0000313" key="5">
    <source>
        <dbReference type="Proteomes" id="UP000735874"/>
    </source>
</evidence>
<feature type="region of interest" description="Disordered" evidence="1">
    <location>
        <begin position="130"/>
        <end position="156"/>
    </location>
</feature>
<feature type="compositionally biased region" description="Basic and acidic residues" evidence="1">
    <location>
        <begin position="135"/>
        <end position="144"/>
    </location>
</feature>
<name>A0A8T1KF59_9STRA</name>
<accession>A0A8T1KF59</accession>
<dbReference type="EMBL" id="RCMG01000409">
    <property type="protein sequence ID" value="KAG2854782.1"/>
    <property type="molecule type" value="Genomic_DNA"/>
</dbReference>
<dbReference type="Proteomes" id="UP000697107">
    <property type="component" value="Unassembled WGS sequence"/>
</dbReference>
<comment type="caution">
    <text evidence="2">The sequence shown here is derived from an EMBL/GenBank/DDBJ whole genome shotgun (WGS) entry which is preliminary data.</text>
</comment>
<sequence>MKQHRKCLLLVDNASVHGEFDATVLKNVEVAPTHPPEVRQALTWSAECWNSMPASIFCKCWKHTGLLDYHGCDYELPDEEDSITDGLTAMMARLHAKDPMAVEELLSPPDENVTVDEPTDEDFCSMVVEESTSEGYRHEEAASDDHDDVEDDPPYRDRAKDLSVEELQERLQWVAKLFINADAMSVPPRALVGLRTMHKAFREELDRKRGRKREMSLLTFFSRPEQNGQSQ</sequence>
<evidence type="ECO:0000313" key="2">
    <source>
        <dbReference type="EMBL" id="KAG2854782.1"/>
    </source>
</evidence>
<evidence type="ECO:0000256" key="1">
    <source>
        <dbReference type="SAM" id="MobiDB-lite"/>
    </source>
</evidence>
<proteinExistence type="predicted"/>
<gene>
    <name evidence="2" type="ORF">PC113_g13004</name>
    <name evidence="3" type="ORF">PC117_g11620</name>
    <name evidence="4" type="ORF">PC118_g12969</name>
</gene>
<evidence type="ECO:0000313" key="3">
    <source>
        <dbReference type="EMBL" id="KAG2937580.1"/>
    </source>
</evidence>
<dbReference type="Proteomes" id="UP000735874">
    <property type="component" value="Unassembled WGS sequence"/>
</dbReference>
<dbReference type="Proteomes" id="UP000736787">
    <property type="component" value="Unassembled WGS sequence"/>
</dbReference>
<evidence type="ECO:0008006" key="6">
    <source>
        <dbReference type="Google" id="ProtNLM"/>
    </source>
</evidence>
<protein>
    <recommendedName>
        <fullName evidence="6">DDE-1 domain-containing protein</fullName>
    </recommendedName>
</protein>
<evidence type="ECO:0000313" key="4">
    <source>
        <dbReference type="EMBL" id="KAG2977266.1"/>
    </source>
</evidence>
<dbReference type="EMBL" id="RCMK01000304">
    <property type="protein sequence ID" value="KAG2937580.1"/>
    <property type="molecule type" value="Genomic_DNA"/>
</dbReference>